<gene>
    <name evidence="1" type="ORF">LCGC14_3089820</name>
</gene>
<protein>
    <submittedName>
        <fullName evidence="1">Uncharacterized protein</fullName>
    </submittedName>
</protein>
<proteinExistence type="predicted"/>
<accession>A0A0F8WBF7</accession>
<sequence>MAHIRFQLPIKGIHKGGAVEISPSLTSGYMSNVRARDVLENRVRIGQRPGLDKWGDGDQVGAAEQPIVAIISISSVS</sequence>
<dbReference type="AlphaFoldDB" id="A0A0F8WBF7"/>
<comment type="caution">
    <text evidence="1">The sequence shown here is derived from an EMBL/GenBank/DDBJ whole genome shotgun (WGS) entry which is preliminary data.</text>
</comment>
<evidence type="ECO:0000313" key="1">
    <source>
        <dbReference type="EMBL" id="KKK53933.1"/>
    </source>
</evidence>
<name>A0A0F8WBF7_9ZZZZ</name>
<organism evidence="1">
    <name type="scientific">marine sediment metagenome</name>
    <dbReference type="NCBI Taxonomy" id="412755"/>
    <lineage>
        <taxon>unclassified sequences</taxon>
        <taxon>metagenomes</taxon>
        <taxon>ecological metagenomes</taxon>
    </lineage>
</organism>
<reference evidence="1" key="1">
    <citation type="journal article" date="2015" name="Nature">
        <title>Complex archaea that bridge the gap between prokaryotes and eukaryotes.</title>
        <authorList>
            <person name="Spang A."/>
            <person name="Saw J.H."/>
            <person name="Jorgensen S.L."/>
            <person name="Zaremba-Niedzwiedzka K."/>
            <person name="Martijn J."/>
            <person name="Lind A.E."/>
            <person name="van Eijk R."/>
            <person name="Schleper C."/>
            <person name="Guy L."/>
            <person name="Ettema T.J."/>
        </authorList>
    </citation>
    <scope>NUCLEOTIDE SEQUENCE</scope>
</reference>
<dbReference type="EMBL" id="LAZR01066259">
    <property type="protein sequence ID" value="KKK53933.1"/>
    <property type="molecule type" value="Genomic_DNA"/>
</dbReference>